<protein>
    <recommendedName>
        <fullName evidence="6">S-protein homolog</fullName>
    </recommendedName>
</protein>
<evidence type="ECO:0000313" key="7">
    <source>
        <dbReference type="EMBL" id="VFQ65206.1"/>
    </source>
</evidence>
<evidence type="ECO:0000256" key="3">
    <source>
        <dbReference type="ARBA" id="ARBA00022471"/>
    </source>
</evidence>
<dbReference type="Pfam" id="PF05938">
    <property type="entry name" value="Self-incomp_S1"/>
    <property type="match status" value="1"/>
</dbReference>
<keyword evidence="8" id="KW-1185">Reference proteome</keyword>
<dbReference type="AlphaFoldDB" id="A0A484KSZ5"/>
<organism evidence="7 8">
    <name type="scientific">Cuscuta campestris</name>
    <dbReference type="NCBI Taxonomy" id="132261"/>
    <lineage>
        <taxon>Eukaryota</taxon>
        <taxon>Viridiplantae</taxon>
        <taxon>Streptophyta</taxon>
        <taxon>Embryophyta</taxon>
        <taxon>Tracheophyta</taxon>
        <taxon>Spermatophyta</taxon>
        <taxon>Magnoliopsida</taxon>
        <taxon>eudicotyledons</taxon>
        <taxon>Gunneridae</taxon>
        <taxon>Pentapetalae</taxon>
        <taxon>asterids</taxon>
        <taxon>lamiids</taxon>
        <taxon>Solanales</taxon>
        <taxon>Convolvulaceae</taxon>
        <taxon>Cuscuteae</taxon>
        <taxon>Cuscuta</taxon>
        <taxon>Cuscuta subgen. Grammica</taxon>
        <taxon>Cuscuta sect. Cleistogrammica</taxon>
    </lineage>
</organism>
<dbReference type="GO" id="GO:0060320">
    <property type="term" value="P:rejection of self pollen"/>
    <property type="evidence" value="ECO:0007669"/>
    <property type="project" value="UniProtKB-KW"/>
</dbReference>
<dbReference type="Proteomes" id="UP000595140">
    <property type="component" value="Unassembled WGS sequence"/>
</dbReference>
<evidence type="ECO:0000256" key="4">
    <source>
        <dbReference type="ARBA" id="ARBA00022525"/>
    </source>
</evidence>
<dbReference type="EMBL" id="OOIL02000450">
    <property type="protein sequence ID" value="VFQ65206.1"/>
    <property type="molecule type" value="Genomic_DNA"/>
</dbReference>
<keyword evidence="3 6" id="KW-0713">Self-incompatibility</keyword>
<evidence type="ECO:0000313" key="8">
    <source>
        <dbReference type="Proteomes" id="UP000595140"/>
    </source>
</evidence>
<accession>A0A484KSZ5</accession>
<sequence length="161" mass="18490">MMMKFFSSSTSPFITFSSLITMIICCAIITPPHLQTVSAAGFFAKKVVWIYDRIPNNNTIQPQTPLLVHCKSKSDDLGTWTMAEGSYHRISFRVNWIGTTLFWCHFVWGSKYQDFTVYDADHDAYPFDVDINWYVKDNGFFRSGGGNPNNLTYVTSWIDQP</sequence>
<evidence type="ECO:0000256" key="1">
    <source>
        <dbReference type="ARBA" id="ARBA00004613"/>
    </source>
</evidence>
<proteinExistence type="inferred from homology"/>
<name>A0A484KSZ5_9ASTE</name>
<gene>
    <name evidence="7" type="ORF">CCAM_LOCUS6982</name>
</gene>
<comment type="subcellular location">
    <subcellularLocation>
        <location evidence="1 6">Secreted</location>
    </subcellularLocation>
</comment>
<dbReference type="OrthoDB" id="1289429at2759"/>
<evidence type="ECO:0000256" key="5">
    <source>
        <dbReference type="ARBA" id="ARBA00022729"/>
    </source>
</evidence>
<keyword evidence="5" id="KW-0732">Signal</keyword>
<dbReference type="InterPro" id="IPR010264">
    <property type="entry name" value="Self-incomp_S1"/>
</dbReference>
<dbReference type="GO" id="GO:0005576">
    <property type="term" value="C:extracellular region"/>
    <property type="evidence" value="ECO:0007669"/>
    <property type="project" value="UniProtKB-SubCell"/>
</dbReference>
<evidence type="ECO:0000256" key="2">
    <source>
        <dbReference type="ARBA" id="ARBA00005581"/>
    </source>
</evidence>
<keyword evidence="4 6" id="KW-0964">Secreted</keyword>
<comment type="similarity">
    <text evidence="2 6">Belongs to the plant self-incompatibility (S1) protein family.</text>
</comment>
<evidence type="ECO:0000256" key="6">
    <source>
        <dbReference type="RuleBase" id="RU367044"/>
    </source>
</evidence>
<reference evidence="7 8" key="1">
    <citation type="submission" date="2018-04" db="EMBL/GenBank/DDBJ databases">
        <authorList>
            <person name="Vogel A."/>
        </authorList>
    </citation>
    <scope>NUCLEOTIDE SEQUENCE [LARGE SCALE GENOMIC DNA]</scope>
</reference>
<dbReference type="PANTHER" id="PTHR31232">
    <property type="match status" value="1"/>
</dbReference>
<dbReference type="PANTHER" id="PTHR31232:SF155">
    <property type="entry name" value="PLANT SELF-INCOMPATIBILITY PROTEIN S1 FAMILY"/>
    <property type="match status" value="1"/>
</dbReference>